<evidence type="ECO:0000313" key="1">
    <source>
        <dbReference type="EMBL" id="CAG8616851.1"/>
    </source>
</evidence>
<dbReference type="Proteomes" id="UP000789702">
    <property type="component" value="Unassembled WGS sequence"/>
</dbReference>
<protein>
    <submittedName>
        <fullName evidence="1">1730_t:CDS:1</fullName>
    </submittedName>
</protein>
<evidence type="ECO:0000313" key="2">
    <source>
        <dbReference type="Proteomes" id="UP000789702"/>
    </source>
</evidence>
<proteinExistence type="predicted"/>
<keyword evidence="2" id="KW-1185">Reference proteome</keyword>
<accession>A0ACA9MZL6</accession>
<organism evidence="1 2">
    <name type="scientific">Dentiscutata heterogama</name>
    <dbReference type="NCBI Taxonomy" id="1316150"/>
    <lineage>
        <taxon>Eukaryota</taxon>
        <taxon>Fungi</taxon>
        <taxon>Fungi incertae sedis</taxon>
        <taxon>Mucoromycota</taxon>
        <taxon>Glomeromycotina</taxon>
        <taxon>Glomeromycetes</taxon>
        <taxon>Diversisporales</taxon>
        <taxon>Gigasporaceae</taxon>
        <taxon>Dentiscutata</taxon>
    </lineage>
</organism>
<gene>
    <name evidence="1" type="ORF">DHETER_LOCUS7857</name>
</gene>
<name>A0ACA9MZL6_9GLOM</name>
<feature type="non-terminal residue" evidence="1">
    <location>
        <position position="1"/>
    </location>
</feature>
<sequence length="67" mass="7906">KAGRLEETTRNFTRKSKDLKTENLLAKSRRTEKNPNNTIKIIRKLEDQGRLQEISPEIDKRPEDNEN</sequence>
<dbReference type="EMBL" id="CAJVPU010011687">
    <property type="protein sequence ID" value="CAG8616851.1"/>
    <property type="molecule type" value="Genomic_DNA"/>
</dbReference>
<reference evidence="1" key="1">
    <citation type="submission" date="2021-06" db="EMBL/GenBank/DDBJ databases">
        <authorList>
            <person name="Kallberg Y."/>
            <person name="Tangrot J."/>
            <person name="Rosling A."/>
        </authorList>
    </citation>
    <scope>NUCLEOTIDE SEQUENCE</scope>
    <source>
        <strain evidence="1">IL203A</strain>
    </source>
</reference>
<comment type="caution">
    <text evidence="1">The sequence shown here is derived from an EMBL/GenBank/DDBJ whole genome shotgun (WGS) entry which is preliminary data.</text>
</comment>